<sequence>MRDIPIESAKKLRALSSELLAVQLRVASYELREGCAGIPSAARS</sequence>
<dbReference type="AlphaFoldDB" id="A0A5K7XKY6"/>
<protein>
    <submittedName>
        <fullName evidence="1">Uncharacterized protein</fullName>
    </submittedName>
</protein>
<gene>
    <name evidence="1" type="ORF">PLANPX_5483</name>
</gene>
<evidence type="ECO:0000313" key="2">
    <source>
        <dbReference type="Proteomes" id="UP000326837"/>
    </source>
</evidence>
<reference evidence="2" key="1">
    <citation type="submission" date="2019-10" db="EMBL/GenBank/DDBJ databases">
        <title>Lacipirellula parvula gen. nov., sp. nov., representing a lineage of planctomycetes widespread in freshwater anoxic habitats, and description of the family Lacipirellulaceae.</title>
        <authorList>
            <person name="Dedysh S.N."/>
            <person name="Kulichevskaya I.S."/>
            <person name="Beletsky A.V."/>
            <person name="Rakitin A.L."/>
            <person name="Mardanov A.V."/>
            <person name="Ivanova A.A."/>
            <person name="Saltykova V.X."/>
            <person name="Rijpstra W.I.C."/>
            <person name="Sinninghe Damste J.S."/>
            <person name="Ravin N.V."/>
        </authorList>
    </citation>
    <scope>NUCLEOTIDE SEQUENCE [LARGE SCALE GENOMIC DNA]</scope>
    <source>
        <strain evidence="2">PX69</strain>
    </source>
</reference>
<evidence type="ECO:0000313" key="1">
    <source>
        <dbReference type="EMBL" id="BBO35871.1"/>
    </source>
</evidence>
<organism evidence="1 2">
    <name type="scientific">Lacipirellula parvula</name>
    <dbReference type="NCBI Taxonomy" id="2650471"/>
    <lineage>
        <taxon>Bacteria</taxon>
        <taxon>Pseudomonadati</taxon>
        <taxon>Planctomycetota</taxon>
        <taxon>Planctomycetia</taxon>
        <taxon>Pirellulales</taxon>
        <taxon>Lacipirellulaceae</taxon>
        <taxon>Lacipirellula</taxon>
    </lineage>
</organism>
<dbReference type="KEGG" id="lpav:PLANPX_5483"/>
<name>A0A5K7XKY6_9BACT</name>
<proteinExistence type="predicted"/>
<keyword evidence="2" id="KW-1185">Reference proteome</keyword>
<dbReference type="EMBL" id="AP021861">
    <property type="protein sequence ID" value="BBO35871.1"/>
    <property type="molecule type" value="Genomic_DNA"/>
</dbReference>
<dbReference type="Proteomes" id="UP000326837">
    <property type="component" value="Chromosome"/>
</dbReference>
<accession>A0A5K7XKY6</accession>